<keyword evidence="4" id="KW-1185">Reference proteome</keyword>
<protein>
    <submittedName>
        <fullName evidence="3">DUF4426 domain-containing protein</fullName>
    </submittedName>
</protein>
<dbReference type="EMBL" id="JBHSCX010000003">
    <property type="protein sequence ID" value="MFC4361421.1"/>
    <property type="molecule type" value="Genomic_DNA"/>
</dbReference>
<feature type="signal peptide" evidence="1">
    <location>
        <begin position="1"/>
        <end position="21"/>
    </location>
</feature>
<dbReference type="InterPro" id="IPR025218">
    <property type="entry name" value="DUF4426"/>
</dbReference>
<keyword evidence="1" id="KW-0732">Signal</keyword>
<dbReference type="Pfam" id="PF14467">
    <property type="entry name" value="DUF4426"/>
    <property type="match status" value="1"/>
</dbReference>
<reference evidence="4" key="1">
    <citation type="journal article" date="2019" name="Int. J. Syst. Evol. Microbiol.">
        <title>The Global Catalogue of Microorganisms (GCM) 10K type strain sequencing project: providing services to taxonomists for standard genome sequencing and annotation.</title>
        <authorList>
            <consortium name="The Broad Institute Genomics Platform"/>
            <consortium name="The Broad Institute Genome Sequencing Center for Infectious Disease"/>
            <person name="Wu L."/>
            <person name="Ma J."/>
        </authorList>
    </citation>
    <scope>NUCLEOTIDE SEQUENCE [LARGE SCALE GENOMIC DNA]</scope>
    <source>
        <strain evidence="4">CECT 8570</strain>
    </source>
</reference>
<evidence type="ECO:0000256" key="1">
    <source>
        <dbReference type="SAM" id="SignalP"/>
    </source>
</evidence>
<sequence length="159" mass="17792">MTNLRGLITFFCLSLSLLAQAADVPDAKPMDQNPWFDSGKYRVHFSTFTSDFLQPETAAGLQLTRAKDQLLVNIAVTEKNADGSYSMGQTATVTGTATNLMQQMKPLSFVQVKEPNATYYLAPLRFSNEEIIHFNIQVLSEQGETLNVTFTRTLYVNNR</sequence>
<comment type="caution">
    <text evidence="3">The sequence shown here is derived from an EMBL/GenBank/DDBJ whole genome shotgun (WGS) entry which is preliminary data.</text>
</comment>
<evidence type="ECO:0000259" key="2">
    <source>
        <dbReference type="Pfam" id="PF14467"/>
    </source>
</evidence>
<feature type="chain" id="PRO_5046045447" evidence="1">
    <location>
        <begin position="22"/>
        <end position="159"/>
    </location>
</feature>
<proteinExistence type="predicted"/>
<dbReference type="RefSeq" id="WP_290259721.1">
    <property type="nucleotide sequence ID" value="NZ_JAUFQG010000004.1"/>
</dbReference>
<feature type="domain" description="DUF4426" evidence="2">
    <location>
        <begin position="38"/>
        <end position="156"/>
    </location>
</feature>
<accession>A0ABV8V1Y5</accession>
<organism evidence="3 4">
    <name type="scientific">Simiduia curdlanivorans</name>
    <dbReference type="NCBI Taxonomy" id="1492769"/>
    <lineage>
        <taxon>Bacteria</taxon>
        <taxon>Pseudomonadati</taxon>
        <taxon>Pseudomonadota</taxon>
        <taxon>Gammaproteobacteria</taxon>
        <taxon>Cellvibrionales</taxon>
        <taxon>Cellvibrionaceae</taxon>
        <taxon>Simiduia</taxon>
    </lineage>
</organism>
<name>A0ABV8V1Y5_9GAMM</name>
<evidence type="ECO:0000313" key="3">
    <source>
        <dbReference type="EMBL" id="MFC4361421.1"/>
    </source>
</evidence>
<evidence type="ECO:0000313" key="4">
    <source>
        <dbReference type="Proteomes" id="UP001595840"/>
    </source>
</evidence>
<dbReference type="Gene3D" id="2.60.40.3340">
    <property type="entry name" value="Domain of unknown function DUF4426"/>
    <property type="match status" value="1"/>
</dbReference>
<gene>
    <name evidence="3" type="ORF">ACFOX3_03855</name>
</gene>
<dbReference type="Proteomes" id="UP001595840">
    <property type="component" value="Unassembled WGS sequence"/>
</dbReference>